<evidence type="ECO:0000256" key="3">
    <source>
        <dbReference type="ARBA" id="ARBA00006880"/>
    </source>
</evidence>
<dbReference type="InterPro" id="IPR002901">
    <property type="entry name" value="MGlyc_endo_b_GlcNAc-like_dom"/>
</dbReference>
<dbReference type="Gene3D" id="2.10.70.40">
    <property type="entry name" value="peptidoglycan hydrolase"/>
    <property type="match status" value="1"/>
</dbReference>
<keyword evidence="7" id="KW-1005">Bacterial flagellum biogenesis</keyword>
<name>Q1N2Z6_9GAMM</name>
<accession>Q1N2Z6</accession>
<dbReference type="AlphaFoldDB" id="Q1N2Z6"/>
<evidence type="ECO:0000256" key="7">
    <source>
        <dbReference type="ARBA" id="ARBA00022795"/>
    </source>
</evidence>
<evidence type="ECO:0000256" key="4">
    <source>
        <dbReference type="ARBA" id="ARBA00007974"/>
    </source>
</evidence>
<evidence type="ECO:0000256" key="8">
    <source>
        <dbReference type="ARBA" id="ARBA00022801"/>
    </source>
</evidence>
<dbReference type="EMBL" id="AAQH01000006">
    <property type="protein sequence ID" value="EAT12523.1"/>
    <property type="molecule type" value="Genomic_DNA"/>
</dbReference>
<dbReference type="PANTHER" id="PTHR33308">
    <property type="entry name" value="PEPTIDOGLYCAN HYDROLASE FLGJ"/>
    <property type="match status" value="1"/>
</dbReference>
<keyword evidence="6" id="KW-0574">Periplasm</keyword>
<keyword evidence="9" id="KW-0326">Glycosidase</keyword>
<evidence type="ECO:0000256" key="2">
    <source>
        <dbReference type="ARBA" id="ARBA00004418"/>
    </source>
</evidence>
<evidence type="ECO:0000256" key="5">
    <source>
        <dbReference type="ARBA" id="ARBA00013433"/>
    </source>
</evidence>
<dbReference type="HOGENOM" id="CLU_013771_3_0_6"/>
<comment type="subcellular location">
    <subcellularLocation>
        <location evidence="2">Periplasm</location>
    </subcellularLocation>
</comment>
<dbReference type="NCBIfam" id="TIGR02541">
    <property type="entry name" value="flagell_FlgJ"/>
    <property type="match status" value="1"/>
</dbReference>
<dbReference type="InterPro" id="IPR019301">
    <property type="entry name" value="Flagellar_prot_FlgJ_N"/>
</dbReference>
<dbReference type="GO" id="GO:0071973">
    <property type="term" value="P:bacterial-type flagellum-dependent cell motility"/>
    <property type="evidence" value="ECO:0007669"/>
    <property type="project" value="TreeGrafter"/>
</dbReference>
<dbReference type="GO" id="GO:0042597">
    <property type="term" value="C:periplasmic space"/>
    <property type="evidence" value="ECO:0007669"/>
    <property type="project" value="UniProtKB-SubCell"/>
</dbReference>
<feature type="region of interest" description="Disordered" evidence="12">
    <location>
        <begin position="123"/>
        <end position="169"/>
    </location>
</feature>
<dbReference type="GO" id="GO:0016798">
    <property type="term" value="F:hydrolase activity, acting on glycosyl bonds"/>
    <property type="evidence" value="ECO:0007669"/>
    <property type="project" value="UniProtKB-KW"/>
</dbReference>
<dbReference type="Pfam" id="PF01832">
    <property type="entry name" value="Glucosaminidase"/>
    <property type="match status" value="1"/>
</dbReference>
<dbReference type="GO" id="GO:0044780">
    <property type="term" value="P:bacterial-type flagellum assembly"/>
    <property type="evidence" value="ECO:0007669"/>
    <property type="project" value="InterPro"/>
</dbReference>
<reference evidence="14 15" key="1">
    <citation type="submission" date="2006-03" db="EMBL/GenBank/DDBJ databases">
        <authorList>
            <person name="Pinhassi J."/>
            <person name="Pedros-Alio C."/>
            <person name="Ferriera S."/>
            <person name="Johnson J."/>
            <person name="Kravitz S."/>
            <person name="Halpern A."/>
            <person name="Remington K."/>
            <person name="Beeson K."/>
            <person name="Tran B."/>
            <person name="Rogers Y.-H."/>
            <person name="Friedman R."/>
            <person name="Venter J.C."/>
        </authorList>
    </citation>
    <scope>NUCLEOTIDE SEQUENCE [LARGE SCALE GENOMIC DNA]</scope>
    <source>
        <strain evidence="14 15">RED65</strain>
    </source>
</reference>
<comment type="function">
    <text evidence="1">Flagellum-specific muramidase which hydrolyzes the peptidoglycan layer to assemble the rod structure in the periplasmic space.</text>
</comment>
<gene>
    <name evidence="14" type="ORF">RED65_06498</name>
</gene>
<dbReference type="SMART" id="SM00047">
    <property type="entry name" value="LYZ2"/>
    <property type="match status" value="1"/>
</dbReference>
<keyword evidence="8" id="KW-0378">Hydrolase</keyword>
<organism evidence="14 15">
    <name type="scientific">Bermanella marisrubri</name>
    <dbReference type="NCBI Taxonomy" id="207949"/>
    <lineage>
        <taxon>Bacteria</taxon>
        <taxon>Pseudomonadati</taxon>
        <taxon>Pseudomonadota</taxon>
        <taxon>Gammaproteobacteria</taxon>
        <taxon>Oceanospirillales</taxon>
        <taxon>Oceanospirillaceae</taxon>
        <taxon>Bermanella</taxon>
    </lineage>
</organism>
<comment type="caution">
    <text evidence="14">The sequence shown here is derived from an EMBL/GenBank/DDBJ whole genome shotgun (WGS) entry which is preliminary data.</text>
</comment>
<keyword evidence="15" id="KW-1185">Reference proteome</keyword>
<evidence type="ECO:0000313" key="15">
    <source>
        <dbReference type="Proteomes" id="UP000004263"/>
    </source>
</evidence>
<feature type="domain" description="Mannosyl-glycoprotein endo-beta-N-acetylglucosamidase-like" evidence="13">
    <location>
        <begin position="166"/>
        <end position="334"/>
    </location>
</feature>
<dbReference type="PANTHER" id="PTHR33308:SF9">
    <property type="entry name" value="PEPTIDOGLYCAN HYDROLASE FLGJ"/>
    <property type="match status" value="1"/>
</dbReference>
<evidence type="ECO:0000256" key="12">
    <source>
        <dbReference type="SAM" id="MobiDB-lite"/>
    </source>
</evidence>
<sequence length="334" mass="37636">MNALTNTYNYNDLSSLNKITQLGNENQDAALKEVAKQFESMFIKMMLKSMRDANAVFEEGNPLNTNESKFYRQMHDDQLALSMSKGKGVGLADSIYRQMKQEFNVGENETRRQVNEAIRQFNGVTQKPSSDIEKDLDSVKENKLRPSIDTKDDIKSSSPGLRVDQQKQSGFSTPQEFVQTLWPIAQKVGKDMGVEPKAILAQAALETGWGKHLIHHSGGQNSFNLFGIKADRRWGGESAEVSTLEYRQGQPRTEMARFRVYDSYESSMRDYSQFVSQSERYQDAVSNGQSIKHYSEGLQKGGYATDPFYAQKIQRIAHGDVLNSAIQLAGLDID</sequence>
<dbReference type="Gene3D" id="1.10.530.10">
    <property type="match status" value="1"/>
</dbReference>
<protein>
    <recommendedName>
        <fullName evidence="5">Peptidoglycan hydrolase FlgJ</fullName>
    </recommendedName>
    <alternativeName>
        <fullName evidence="11">Muramidase FlgJ</fullName>
    </alternativeName>
</protein>
<evidence type="ECO:0000256" key="9">
    <source>
        <dbReference type="ARBA" id="ARBA00023295"/>
    </source>
</evidence>
<evidence type="ECO:0000256" key="11">
    <source>
        <dbReference type="ARBA" id="ARBA00030835"/>
    </source>
</evidence>
<evidence type="ECO:0000256" key="10">
    <source>
        <dbReference type="ARBA" id="ARBA00023316"/>
    </source>
</evidence>
<feature type="compositionally biased region" description="Basic and acidic residues" evidence="12">
    <location>
        <begin position="130"/>
        <end position="155"/>
    </location>
</feature>
<evidence type="ECO:0000259" key="13">
    <source>
        <dbReference type="SMART" id="SM00047"/>
    </source>
</evidence>
<dbReference type="RefSeq" id="WP_007016124.1">
    <property type="nucleotide sequence ID" value="NZ_AAQH01000006.1"/>
</dbReference>
<evidence type="ECO:0000256" key="6">
    <source>
        <dbReference type="ARBA" id="ARBA00022764"/>
    </source>
</evidence>
<comment type="similarity">
    <text evidence="4">In the C-terminal section; belongs to the glycosyl hydrolase 73 family.</text>
</comment>
<dbReference type="GO" id="GO:0004040">
    <property type="term" value="F:amidase activity"/>
    <property type="evidence" value="ECO:0007669"/>
    <property type="project" value="InterPro"/>
</dbReference>
<dbReference type="Proteomes" id="UP000004263">
    <property type="component" value="Unassembled WGS sequence"/>
</dbReference>
<evidence type="ECO:0000313" key="14">
    <source>
        <dbReference type="EMBL" id="EAT12523.1"/>
    </source>
</evidence>
<dbReference type="STRING" id="207949.RED65_06498"/>
<dbReference type="Pfam" id="PF10135">
    <property type="entry name" value="Rod-binding"/>
    <property type="match status" value="1"/>
</dbReference>
<dbReference type="GO" id="GO:0071555">
    <property type="term" value="P:cell wall organization"/>
    <property type="evidence" value="ECO:0007669"/>
    <property type="project" value="UniProtKB-KW"/>
</dbReference>
<dbReference type="InterPro" id="IPR013377">
    <property type="entry name" value="FlgJ"/>
</dbReference>
<evidence type="ECO:0000256" key="1">
    <source>
        <dbReference type="ARBA" id="ARBA00002954"/>
    </source>
</evidence>
<keyword evidence="10" id="KW-0961">Cell wall biogenesis/degradation</keyword>
<proteinExistence type="inferred from homology"/>
<comment type="similarity">
    <text evidence="3">In the N-terminal section; belongs to the FlgJ family.</text>
</comment>
<dbReference type="OrthoDB" id="289937at2"/>
<dbReference type="InterPro" id="IPR051056">
    <property type="entry name" value="Glycosyl_Hydrolase_73"/>
</dbReference>